<dbReference type="EMBL" id="JAWWNJ010000134">
    <property type="protein sequence ID" value="KAK6984875.1"/>
    <property type="molecule type" value="Genomic_DNA"/>
</dbReference>
<evidence type="ECO:0000313" key="2">
    <source>
        <dbReference type="Proteomes" id="UP001362999"/>
    </source>
</evidence>
<protein>
    <submittedName>
        <fullName evidence="1">Uncharacterized protein</fullName>
    </submittedName>
</protein>
<proteinExistence type="predicted"/>
<organism evidence="1 2">
    <name type="scientific">Favolaschia claudopus</name>
    <dbReference type="NCBI Taxonomy" id="2862362"/>
    <lineage>
        <taxon>Eukaryota</taxon>
        <taxon>Fungi</taxon>
        <taxon>Dikarya</taxon>
        <taxon>Basidiomycota</taxon>
        <taxon>Agaricomycotina</taxon>
        <taxon>Agaricomycetes</taxon>
        <taxon>Agaricomycetidae</taxon>
        <taxon>Agaricales</taxon>
        <taxon>Marasmiineae</taxon>
        <taxon>Mycenaceae</taxon>
        <taxon>Favolaschia</taxon>
    </lineage>
</organism>
<dbReference type="AlphaFoldDB" id="A0AAV9ZKY1"/>
<evidence type="ECO:0000313" key="1">
    <source>
        <dbReference type="EMBL" id="KAK6984875.1"/>
    </source>
</evidence>
<accession>A0AAV9ZKY1</accession>
<name>A0AAV9ZKY1_9AGAR</name>
<reference evidence="1 2" key="1">
    <citation type="journal article" date="2024" name="J Genomics">
        <title>Draft genome sequencing and assembly of Favolaschia claudopus CIRM-BRFM 2984 isolated from oak limbs.</title>
        <authorList>
            <person name="Navarro D."/>
            <person name="Drula E."/>
            <person name="Chaduli D."/>
            <person name="Cazenave R."/>
            <person name="Ahrendt S."/>
            <person name="Wang J."/>
            <person name="Lipzen A."/>
            <person name="Daum C."/>
            <person name="Barry K."/>
            <person name="Grigoriev I.V."/>
            <person name="Favel A."/>
            <person name="Rosso M.N."/>
            <person name="Martin F."/>
        </authorList>
    </citation>
    <scope>NUCLEOTIDE SEQUENCE [LARGE SCALE GENOMIC DNA]</scope>
    <source>
        <strain evidence="1 2">CIRM-BRFM 2984</strain>
    </source>
</reference>
<keyword evidence="2" id="KW-1185">Reference proteome</keyword>
<comment type="caution">
    <text evidence="1">The sequence shown here is derived from an EMBL/GenBank/DDBJ whole genome shotgun (WGS) entry which is preliminary data.</text>
</comment>
<sequence>MSSKQNPLEIPELLDLCIGSLASSRRDLLSIPLPECVAYVLPHLSSSIEHLEVAYDQKASLKPITAFNVDLPMQLRSLGLTVGVRALTKTPQTPHSLGFYPFDLTGLKAFSISCLSPIQWDTIPTHALRVLDIDPMDEETPLDLSLFPELRIFRITIFEGLPPMVPATLAKISQCSHLHTIVFVVWGNTFSGADCALLDWVLSSPQATSRPRVVQFLTMASSPEEETLSSDRFPRLMARNMLQMVTEEREVKRWWQDRVLEL</sequence>
<dbReference type="Proteomes" id="UP001362999">
    <property type="component" value="Unassembled WGS sequence"/>
</dbReference>
<gene>
    <name evidence="1" type="ORF">R3P38DRAFT_3231274</name>
</gene>